<protein>
    <submittedName>
        <fullName evidence="1">Uncharacterized protein</fullName>
    </submittedName>
</protein>
<gene>
    <name evidence="1" type="ORF">LITE_LOCUS21075</name>
</gene>
<comment type="caution">
    <text evidence="1">The sequence shown here is derived from an EMBL/GenBank/DDBJ whole genome shotgun (WGS) entry which is preliminary data.</text>
</comment>
<organism evidence="1 2">
    <name type="scientific">Linum tenue</name>
    <dbReference type="NCBI Taxonomy" id="586396"/>
    <lineage>
        <taxon>Eukaryota</taxon>
        <taxon>Viridiplantae</taxon>
        <taxon>Streptophyta</taxon>
        <taxon>Embryophyta</taxon>
        <taxon>Tracheophyta</taxon>
        <taxon>Spermatophyta</taxon>
        <taxon>Magnoliopsida</taxon>
        <taxon>eudicotyledons</taxon>
        <taxon>Gunneridae</taxon>
        <taxon>Pentapetalae</taxon>
        <taxon>rosids</taxon>
        <taxon>fabids</taxon>
        <taxon>Malpighiales</taxon>
        <taxon>Linaceae</taxon>
        <taxon>Linum</taxon>
    </lineage>
</organism>
<name>A0AAV0L259_9ROSI</name>
<proteinExistence type="predicted"/>
<dbReference type="Proteomes" id="UP001154282">
    <property type="component" value="Unassembled WGS sequence"/>
</dbReference>
<evidence type="ECO:0000313" key="1">
    <source>
        <dbReference type="EMBL" id="CAI0427138.1"/>
    </source>
</evidence>
<keyword evidence="2" id="KW-1185">Reference proteome</keyword>
<accession>A0AAV0L259</accession>
<dbReference type="AlphaFoldDB" id="A0AAV0L259"/>
<evidence type="ECO:0000313" key="2">
    <source>
        <dbReference type="Proteomes" id="UP001154282"/>
    </source>
</evidence>
<dbReference type="EMBL" id="CAMGYJ010000005">
    <property type="protein sequence ID" value="CAI0427138.1"/>
    <property type="molecule type" value="Genomic_DNA"/>
</dbReference>
<reference evidence="1" key="1">
    <citation type="submission" date="2022-08" db="EMBL/GenBank/DDBJ databases">
        <authorList>
            <person name="Gutierrez-Valencia J."/>
        </authorList>
    </citation>
    <scope>NUCLEOTIDE SEQUENCE</scope>
</reference>
<sequence length="77" mass="8824">MYSLSYGPALSGIWKVPQCHSVQLDSISRLVHKPEDIDDEYLQWYVGRTHSRIVCPSAADHEIHHHLSHDHLAVKLV</sequence>